<gene>
    <name evidence="2" type="ORF">SNOG_05185</name>
</gene>
<evidence type="ECO:0000256" key="1">
    <source>
        <dbReference type="SAM" id="MobiDB-lite"/>
    </source>
</evidence>
<evidence type="ECO:0000313" key="3">
    <source>
        <dbReference type="Proteomes" id="UP000001055"/>
    </source>
</evidence>
<proteinExistence type="predicted"/>
<dbReference type="RefSeq" id="XP_001795594.1">
    <property type="nucleotide sequence ID" value="XM_001795542.1"/>
</dbReference>
<sequence>MPKVFGQVDLEVLRGLFQPKSYDLSTSAQGCALGREQRSGSSEKGKGITEVDRCSPPDDSQPGTRSRSQRILDYNLTYARMLTLLRRYTQGKADTRLLPPA</sequence>
<feature type="region of interest" description="Disordered" evidence="1">
    <location>
        <begin position="28"/>
        <end position="70"/>
    </location>
</feature>
<protein>
    <submittedName>
        <fullName evidence="2">Uncharacterized protein</fullName>
    </submittedName>
</protein>
<dbReference type="KEGG" id="pno:SNOG_05185"/>
<organism evidence="2 3">
    <name type="scientific">Phaeosphaeria nodorum (strain SN15 / ATCC MYA-4574 / FGSC 10173)</name>
    <name type="common">Glume blotch fungus</name>
    <name type="synonym">Parastagonospora nodorum</name>
    <dbReference type="NCBI Taxonomy" id="321614"/>
    <lineage>
        <taxon>Eukaryota</taxon>
        <taxon>Fungi</taxon>
        <taxon>Dikarya</taxon>
        <taxon>Ascomycota</taxon>
        <taxon>Pezizomycotina</taxon>
        <taxon>Dothideomycetes</taxon>
        <taxon>Pleosporomycetidae</taxon>
        <taxon>Pleosporales</taxon>
        <taxon>Pleosporineae</taxon>
        <taxon>Phaeosphaeriaceae</taxon>
        <taxon>Parastagonospora</taxon>
    </lineage>
</organism>
<name>Q0USS9_PHANO</name>
<reference evidence="3" key="1">
    <citation type="journal article" date="2007" name="Plant Cell">
        <title>Dothideomycete-plant interactions illuminated by genome sequencing and EST analysis of the wheat pathogen Stagonospora nodorum.</title>
        <authorList>
            <person name="Hane J.K."/>
            <person name="Lowe R.G."/>
            <person name="Solomon P.S."/>
            <person name="Tan K.C."/>
            <person name="Schoch C.L."/>
            <person name="Spatafora J.W."/>
            <person name="Crous P.W."/>
            <person name="Kodira C."/>
            <person name="Birren B.W."/>
            <person name="Galagan J.E."/>
            <person name="Torriani S.F."/>
            <person name="McDonald B.A."/>
            <person name="Oliver R.P."/>
        </authorList>
    </citation>
    <scope>NUCLEOTIDE SEQUENCE [LARGE SCALE GENOMIC DNA]</scope>
    <source>
        <strain evidence="3">SN15 / ATCC MYA-4574 / FGSC 10173</strain>
    </source>
</reference>
<dbReference type="GeneID" id="5972469"/>
<dbReference type="EMBL" id="CH445331">
    <property type="protein sequence ID" value="EAT87576.1"/>
    <property type="molecule type" value="Genomic_DNA"/>
</dbReference>
<dbReference type="InParanoid" id="Q0USS9"/>
<feature type="compositionally biased region" description="Basic and acidic residues" evidence="1">
    <location>
        <begin position="35"/>
        <end position="56"/>
    </location>
</feature>
<dbReference type="AlphaFoldDB" id="Q0USS9"/>
<accession>Q0USS9</accession>
<evidence type="ECO:0000313" key="2">
    <source>
        <dbReference type="EMBL" id="EAT87576.1"/>
    </source>
</evidence>
<dbReference type="Proteomes" id="UP000001055">
    <property type="component" value="Unassembled WGS sequence"/>
</dbReference>
<dbReference type="HOGENOM" id="CLU_2292681_0_0_1"/>